<dbReference type="InterPro" id="IPR013520">
    <property type="entry name" value="Ribonucl_H"/>
</dbReference>
<feature type="compositionally biased region" description="Basic and acidic residues" evidence="2">
    <location>
        <begin position="331"/>
        <end position="342"/>
    </location>
</feature>
<dbReference type="PATRIC" id="fig|1224163.3.peg.1720"/>
<dbReference type="SUPFAM" id="SSF53098">
    <property type="entry name" value="Ribonuclease H-like"/>
    <property type="match status" value="1"/>
</dbReference>
<dbReference type="GO" id="GO:0003676">
    <property type="term" value="F:nucleic acid binding"/>
    <property type="evidence" value="ECO:0007669"/>
    <property type="project" value="InterPro"/>
</dbReference>
<feature type="region of interest" description="Disordered" evidence="2">
    <location>
        <begin position="315"/>
        <end position="398"/>
    </location>
</feature>
<evidence type="ECO:0000313" key="5">
    <source>
        <dbReference type="Proteomes" id="UP000015388"/>
    </source>
</evidence>
<dbReference type="STRING" id="1224163.B841_08560"/>
<dbReference type="GO" id="GO:0005829">
    <property type="term" value="C:cytosol"/>
    <property type="evidence" value="ECO:0007669"/>
    <property type="project" value="TreeGrafter"/>
</dbReference>
<evidence type="ECO:0000259" key="3">
    <source>
        <dbReference type="PROSITE" id="PS50172"/>
    </source>
</evidence>
<dbReference type="HOGENOM" id="CLU_047806_0_1_11"/>
<organism evidence="4 5">
    <name type="scientific">Corynebacterium maris DSM 45190</name>
    <dbReference type="NCBI Taxonomy" id="1224163"/>
    <lineage>
        <taxon>Bacteria</taxon>
        <taxon>Bacillati</taxon>
        <taxon>Actinomycetota</taxon>
        <taxon>Actinomycetes</taxon>
        <taxon>Mycobacteriales</taxon>
        <taxon>Corynebacteriaceae</taxon>
        <taxon>Corynebacterium</taxon>
    </lineage>
</organism>
<evidence type="ECO:0000313" key="4">
    <source>
        <dbReference type="EMBL" id="AGS35185.1"/>
    </source>
</evidence>
<dbReference type="SMART" id="SM00479">
    <property type="entry name" value="EXOIII"/>
    <property type="match status" value="1"/>
</dbReference>
<keyword evidence="1" id="KW-0540">Nuclease</keyword>
<dbReference type="PANTHER" id="PTHR30231:SF42">
    <property type="entry name" value="EXONUCLEASE"/>
    <property type="match status" value="1"/>
</dbReference>
<name>S5T3G4_9CORY</name>
<feature type="compositionally biased region" description="Low complexity" evidence="2">
    <location>
        <begin position="344"/>
        <end position="355"/>
    </location>
</feature>
<sequence length="475" mass="49920">MIAAHGATLTVSDTAVTIHRSGLSAALRGHAVEGEDVTAGAVESVEVADITGVTTQSPTRYEPGWVELSGAGVRVRFSPHQEESLRRFVTDVEAALRGDDPAESGIPGLNFVALDVETANSDFGSICQVGVVRYIDGVEADSASWLCRPPAGLDDFSPANINVHGITADDVAGRPRIGEIMAEVVDFLDGLPFVAHNAQFDATALRRAAVASEVTIAPADFGCSLTLARHSKLAVANNKLPTVAEHFGVDLTSHHDALADARACGEITVALARTHGFSGTLMEFLHSCGFTLGEITAEKVIPVLRDRSGAARSLQAAGASSATVVGGAGTDFRDTDRTKAAADEVTVTEEQVSTESGGGRRRGPAPWQSVATPDEIPEPNAAADPDHPLHGQNVTLTGDFDPYDKGRLWAGIAEHGGQVGKNVTKKTTVLVTGTWATKTSKEKRAEELNDKGQGIQIWPAEKLYDALGLNEQPPF</sequence>
<dbReference type="KEGG" id="cmd:B841_08560"/>
<feature type="compositionally biased region" description="Low complexity" evidence="2">
    <location>
        <begin position="316"/>
        <end position="325"/>
    </location>
</feature>
<reference evidence="4 5" key="1">
    <citation type="submission" date="2012-11" db="EMBL/GenBank/DDBJ databases">
        <title>The complete genome sequence of Corynebacterium maris Coryn-1 (=DSM 45190).</title>
        <authorList>
            <person name="Schaffert L."/>
            <person name="Albersmeier A."/>
            <person name="Kalinowski J."/>
            <person name="Ruckert C."/>
        </authorList>
    </citation>
    <scope>NUCLEOTIDE SEQUENCE [LARGE SCALE GENOMIC DNA]</scope>
    <source>
        <strain evidence="5">Coryn-1</strain>
    </source>
</reference>
<dbReference type="Pfam" id="PF00929">
    <property type="entry name" value="RNase_T"/>
    <property type="match status" value="1"/>
</dbReference>
<dbReference type="InterPro" id="IPR012337">
    <property type="entry name" value="RNaseH-like_sf"/>
</dbReference>
<evidence type="ECO:0000256" key="2">
    <source>
        <dbReference type="SAM" id="MobiDB-lite"/>
    </source>
</evidence>
<feature type="domain" description="BRCT" evidence="3">
    <location>
        <begin position="384"/>
        <end position="475"/>
    </location>
</feature>
<dbReference type="Gene3D" id="3.40.50.10190">
    <property type="entry name" value="BRCT domain"/>
    <property type="match status" value="1"/>
</dbReference>
<dbReference type="Gene3D" id="3.30.420.10">
    <property type="entry name" value="Ribonuclease H-like superfamily/Ribonuclease H"/>
    <property type="match status" value="1"/>
</dbReference>
<dbReference type="GO" id="GO:0008408">
    <property type="term" value="F:3'-5' exonuclease activity"/>
    <property type="evidence" value="ECO:0007669"/>
    <property type="project" value="TreeGrafter"/>
</dbReference>
<proteinExistence type="predicted"/>
<keyword evidence="5" id="KW-1185">Reference proteome</keyword>
<accession>S5T3G4</accession>
<dbReference type="InterPro" id="IPR036397">
    <property type="entry name" value="RNaseH_sf"/>
</dbReference>
<keyword evidence="1" id="KW-0378">Hydrolase</keyword>
<gene>
    <name evidence="4" type="ORF">B841_08560</name>
</gene>
<dbReference type="AlphaFoldDB" id="S5T3G4"/>
<dbReference type="FunFam" id="3.30.420.10:FF:000045">
    <property type="entry name" value="3'-5' exonuclease DinG"/>
    <property type="match status" value="1"/>
</dbReference>
<dbReference type="OrthoDB" id="9803913at2"/>
<keyword evidence="1" id="KW-0269">Exonuclease</keyword>
<dbReference type="eggNOG" id="COG0272">
    <property type="taxonomic scope" value="Bacteria"/>
</dbReference>
<dbReference type="PROSITE" id="PS50172">
    <property type="entry name" value="BRCT"/>
    <property type="match status" value="1"/>
</dbReference>
<dbReference type="EMBL" id="CP003924">
    <property type="protein sequence ID" value="AGS35185.1"/>
    <property type="molecule type" value="Genomic_DNA"/>
</dbReference>
<dbReference type="PANTHER" id="PTHR30231">
    <property type="entry name" value="DNA POLYMERASE III SUBUNIT EPSILON"/>
    <property type="match status" value="1"/>
</dbReference>
<evidence type="ECO:0000256" key="1">
    <source>
        <dbReference type="ARBA" id="ARBA00022839"/>
    </source>
</evidence>
<dbReference type="CDD" id="cd06130">
    <property type="entry name" value="DNA_pol_III_epsilon_like"/>
    <property type="match status" value="1"/>
</dbReference>
<dbReference type="eggNOG" id="COG0847">
    <property type="taxonomic scope" value="Bacteria"/>
</dbReference>
<dbReference type="Proteomes" id="UP000015388">
    <property type="component" value="Chromosome"/>
</dbReference>
<dbReference type="CDD" id="cd17748">
    <property type="entry name" value="BRCT_DNA_ligase_like"/>
    <property type="match status" value="1"/>
</dbReference>
<dbReference type="InterPro" id="IPR036420">
    <property type="entry name" value="BRCT_dom_sf"/>
</dbReference>
<protein>
    <recommendedName>
        <fullName evidence="3">BRCT domain-containing protein</fullName>
    </recommendedName>
</protein>
<dbReference type="InterPro" id="IPR001357">
    <property type="entry name" value="BRCT_dom"/>
</dbReference>
<dbReference type="SUPFAM" id="SSF52113">
    <property type="entry name" value="BRCT domain"/>
    <property type="match status" value="1"/>
</dbReference>